<keyword evidence="3" id="KW-0808">Transferase</keyword>
<dbReference type="Gene3D" id="3.40.50.150">
    <property type="entry name" value="Vaccinia Virus protein VP39"/>
    <property type="match status" value="1"/>
</dbReference>
<feature type="domain" description="Methyltransferase type 11" evidence="2">
    <location>
        <begin position="38"/>
        <end position="126"/>
    </location>
</feature>
<keyword evidence="3" id="KW-0489">Methyltransferase</keyword>
<evidence type="ECO:0000313" key="4">
    <source>
        <dbReference type="Proteomes" id="UP000808388"/>
    </source>
</evidence>
<feature type="region of interest" description="Disordered" evidence="1">
    <location>
        <begin position="1"/>
        <end position="20"/>
    </location>
</feature>
<proteinExistence type="predicted"/>
<reference evidence="3" key="1">
    <citation type="submission" date="2020-07" db="EMBL/GenBank/DDBJ databases">
        <title>Huge and variable diversity of episymbiotic CPR bacteria and DPANN archaea in groundwater ecosystems.</title>
        <authorList>
            <person name="He C.Y."/>
            <person name="Keren R."/>
            <person name="Whittaker M."/>
            <person name="Farag I.F."/>
            <person name="Doudna J."/>
            <person name="Cate J.H.D."/>
            <person name="Banfield J.F."/>
        </authorList>
    </citation>
    <scope>NUCLEOTIDE SEQUENCE</scope>
    <source>
        <strain evidence="3">NC_groundwater_972_Pr1_S-0.2um_49_27</strain>
    </source>
</reference>
<dbReference type="AlphaFoldDB" id="A0A9D6LMY7"/>
<protein>
    <submittedName>
        <fullName evidence="3">Class I SAM-dependent methyltransferase</fullName>
    </submittedName>
</protein>
<evidence type="ECO:0000313" key="3">
    <source>
        <dbReference type="EMBL" id="MBI3627464.1"/>
    </source>
</evidence>
<dbReference type="Pfam" id="PF08241">
    <property type="entry name" value="Methyltransf_11"/>
    <property type="match status" value="1"/>
</dbReference>
<comment type="caution">
    <text evidence="3">The sequence shown here is derived from an EMBL/GenBank/DDBJ whole genome shotgun (WGS) entry which is preliminary data.</text>
</comment>
<accession>A0A9D6LMY7</accession>
<evidence type="ECO:0000256" key="1">
    <source>
        <dbReference type="SAM" id="MobiDB-lite"/>
    </source>
</evidence>
<dbReference type="EMBL" id="JACQCQ010000007">
    <property type="protein sequence ID" value="MBI3627464.1"/>
    <property type="molecule type" value="Genomic_DNA"/>
</dbReference>
<dbReference type="GO" id="GO:0032259">
    <property type="term" value="P:methylation"/>
    <property type="evidence" value="ECO:0007669"/>
    <property type="project" value="UniProtKB-KW"/>
</dbReference>
<dbReference type="InterPro" id="IPR029063">
    <property type="entry name" value="SAM-dependent_MTases_sf"/>
</dbReference>
<name>A0A9D6LMY7_9BACT</name>
<dbReference type="InterPro" id="IPR013216">
    <property type="entry name" value="Methyltransf_11"/>
</dbReference>
<gene>
    <name evidence="3" type="ORF">HY220_01805</name>
</gene>
<organism evidence="3 4">
    <name type="scientific">Candidatus Sungiibacteriota bacterium</name>
    <dbReference type="NCBI Taxonomy" id="2750080"/>
    <lineage>
        <taxon>Bacteria</taxon>
        <taxon>Candidatus Sungiibacteriota</taxon>
    </lineage>
</organism>
<sequence length="195" mass="22111">MEGRKESADHSEEGRPRRVFIDLGTNSLPVTAMGSREFSEDETYIGVDKSRKYARQNQELAKDDFPENENIHFLQADAKKLPVRNESVDEVFLGNLLGSSNISEEEKNKFLQEAKRILKTGGKVIVKETNTPALPQDFVDMARRNGFILEKAVSANSPEWPEAVRPYEAVAGTDFMQEHHKELQSFIAFLKLPDK</sequence>
<evidence type="ECO:0000259" key="2">
    <source>
        <dbReference type="Pfam" id="PF08241"/>
    </source>
</evidence>
<dbReference type="SUPFAM" id="SSF53335">
    <property type="entry name" value="S-adenosyl-L-methionine-dependent methyltransferases"/>
    <property type="match status" value="1"/>
</dbReference>
<dbReference type="GO" id="GO:0008757">
    <property type="term" value="F:S-adenosylmethionine-dependent methyltransferase activity"/>
    <property type="evidence" value="ECO:0007669"/>
    <property type="project" value="InterPro"/>
</dbReference>
<dbReference type="CDD" id="cd02440">
    <property type="entry name" value="AdoMet_MTases"/>
    <property type="match status" value="1"/>
</dbReference>
<dbReference type="Proteomes" id="UP000808388">
    <property type="component" value="Unassembled WGS sequence"/>
</dbReference>